<sequence length="321" mass="35023">MFGDQLEGYLEEHHAPEEFDPDEQGVGEGGVRGLGGVEDTDSEPDESDIVERFSEYPHLDYAGSGLDTDELLAIIEYDDDHGIPRLPFEEFAAYADAKTAFATGGDDGNGWKDVLEQAGVGVDDYRPTSLATSGLGSYLALGRHVAVQSAESIHREWRRLETVEAHSDDKSGPDSLLLESMFEGHTITHPTAHDAYDDLLPRPSASASTDFESSFGEDEDGSSGARRGRRNEFYEQTITGLTGMEVGERGPNPLGDSGASSNYFIVLDRDFAFDHKHEKISYTPLVHGVHGGGPTPMIRRVNSPLRSSSTPGFVSRIPRRF</sequence>
<evidence type="ECO:0000256" key="1">
    <source>
        <dbReference type="SAM" id="MobiDB-lite"/>
    </source>
</evidence>
<organism evidence="2 3">
    <name type="scientific">Halobaculum litoreum</name>
    <dbReference type="NCBI Taxonomy" id="3031998"/>
    <lineage>
        <taxon>Archaea</taxon>
        <taxon>Methanobacteriati</taxon>
        <taxon>Methanobacteriota</taxon>
        <taxon>Stenosarchaea group</taxon>
        <taxon>Halobacteria</taxon>
        <taxon>Halobacteriales</taxon>
        <taxon>Haloferacaceae</taxon>
        <taxon>Halobaculum</taxon>
    </lineage>
</organism>
<dbReference type="AlphaFoldDB" id="A0ABD5XZX9"/>
<keyword evidence="3" id="KW-1185">Reference proteome</keyword>
<protein>
    <submittedName>
        <fullName evidence="2">Uncharacterized protein</fullName>
    </submittedName>
</protein>
<proteinExistence type="predicted"/>
<evidence type="ECO:0000313" key="2">
    <source>
        <dbReference type="EMBL" id="MFC7137694.1"/>
    </source>
</evidence>
<dbReference type="Proteomes" id="UP001596368">
    <property type="component" value="Unassembled WGS sequence"/>
</dbReference>
<comment type="caution">
    <text evidence="2">The sequence shown here is derived from an EMBL/GenBank/DDBJ whole genome shotgun (WGS) entry which is preliminary data.</text>
</comment>
<name>A0ABD5XZX9_9EURY</name>
<feature type="region of interest" description="Disordered" evidence="1">
    <location>
        <begin position="1"/>
        <end position="47"/>
    </location>
</feature>
<feature type="region of interest" description="Disordered" evidence="1">
    <location>
        <begin position="193"/>
        <end position="257"/>
    </location>
</feature>
<feature type="compositionally biased region" description="Gly residues" evidence="1">
    <location>
        <begin position="26"/>
        <end position="36"/>
    </location>
</feature>
<accession>A0ABD5XZX9</accession>
<reference evidence="2 3" key="1">
    <citation type="journal article" date="2019" name="Int. J. Syst. Evol. Microbiol.">
        <title>The Global Catalogue of Microorganisms (GCM) 10K type strain sequencing project: providing services to taxonomists for standard genome sequencing and annotation.</title>
        <authorList>
            <consortium name="The Broad Institute Genomics Platform"/>
            <consortium name="The Broad Institute Genome Sequencing Center for Infectious Disease"/>
            <person name="Wu L."/>
            <person name="Ma J."/>
        </authorList>
    </citation>
    <scope>NUCLEOTIDE SEQUENCE [LARGE SCALE GENOMIC DNA]</scope>
    <source>
        <strain evidence="2 3">DT92</strain>
    </source>
</reference>
<dbReference type="EMBL" id="JBHSZG010000002">
    <property type="protein sequence ID" value="MFC7137694.1"/>
    <property type="molecule type" value="Genomic_DNA"/>
</dbReference>
<feature type="compositionally biased region" description="Acidic residues" evidence="1">
    <location>
        <begin position="38"/>
        <end position="47"/>
    </location>
</feature>
<gene>
    <name evidence="2" type="ORF">ACFQRB_16990</name>
</gene>
<evidence type="ECO:0000313" key="3">
    <source>
        <dbReference type="Proteomes" id="UP001596368"/>
    </source>
</evidence>